<dbReference type="PANTHER" id="PTHR46844:SF1">
    <property type="entry name" value="SLR5058 PROTEIN"/>
    <property type="match status" value="1"/>
</dbReference>
<feature type="transmembrane region" description="Helical" evidence="1">
    <location>
        <begin position="6"/>
        <end position="28"/>
    </location>
</feature>
<keyword evidence="1" id="KW-1133">Transmembrane helix</keyword>
<name>A0ABT0Y5X7_9ACTN</name>
<evidence type="ECO:0000313" key="3">
    <source>
        <dbReference type="EMBL" id="MCM4081230.1"/>
    </source>
</evidence>
<comment type="caution">
    <text evidence="3">The sequence shown here is derived from an EMBL/GenBank/DDBJ whole genome shotgun (WGS) entry which is preliminary data.</text>
</comment>
<dbReference type="Pfam" id="PF05729">
    <property type="entry name" value="NACHT"/>
    <property type="match status" value="1"/>
</dbReference>
<organism evidence="3 4">
    <name type="scientific">Paractinoplanes hotanensis</name>
    <dbReference type="NCBI Taxonomy" id="2906497"/>
    <lineage>
        <taxon>Bacteria</taxon>
        <taxon>Bacillati</taxon>
        <taxon>Actinomycetota</taxon>
        <taxon>Actinomycetes</taxon>
        <taxon>Micromonosporales</taxon>
        <taxon>Micromonosporaceae</taxon>
        <taxon>Paractinoplanes</taxon>
    </lineage>
</organism>
<keyword evidence="1" id="KW-0812">Transmembrane</keyword>
<protein>
    <submittedName>
        <fullName evidence="3">NACHT domain-containing protein</fullName>
    </submittedName>
</protein>
<dbReference type="InterPro" id="IPR027417">
    <property type="entry name" value="P-loop_NTPase"/>
</dbReference>
<evidence type="ECO:0000259" key="2">
    <source>
        <dbReference type="Pfam" id="PF05729"/>
    </source>
</evidence>
<keyword evidence="4" id="KW-1185">Reference proteome</keyword>
<dbReference type="EMBL" id="JAMQOL010000038">
    <property type="protein sequence ID" value="MCM4081230.1"/>
    <property type="molecule type" value="Genomic_DNA"/>
</dbReference>
<dbReference type="RefSeq" id="WP_251801026.1">
    <property type="nucleotide sequence ID" value="NZ_JAMQOL010000038.1"/>
</dbReference>
<evidence type="ECO:0000313" key="4">
    <source>
        <dbReference type="Proteomes" id="UP001523216"/>
    </source>
</evidence>
<proteinExistence type="predicted"/>
<evidence type="ECO:0000256" key="1">
    <source>
        <dbReference type="SAM" id="Phobius"/>
    </source>
</evidence>
<reference evidence="3 4" key="1">
    <citation type="submission" date="2022-06" db="EMBL/GenBank/DDBJ databases">
        <title>Actinoplanes abujensis sp. nov., isolated from Nigerian arid soil.</title>
        <authorList>
            <person name="Ding P."/>
        </authorList>
    </citation>
    <scope>NUCLEOTIDE SEQUENCE [LARGE SCALE GENOMIC DNA]</scope>
    <source>
        <strain evidence="4">TRM88002</strain>
    </source>
</reference>
<feature type="domain" description="NACHT" evidence="2">
    <location>
        <begin position="106"/>
        <end position="262"/>
    </location>
</feature>
<accession>A0ABT0Y5X7</accession>
<gene>
    <name evidence="3" type="ORF">LXN57_27010</name>
</gene>
<sequence length="1182" mass="128471">MPDLPVALRAAAMWTLPALGVVALIIVLRPQPAARLANRGRPPELDQLLILQQAEVFHRYKFIGFHAPALSAIHVRQWMSGRGALDGVRAAPVSVDDLLERQVHTLILGDAGSGKSTMAASLVQEAARQVSYGRSAQMAVACLAADLVGRKLPEALHIATGRDFGVAVTAATFQRPPWPGGTWLVIVDGVDEVIASDARDRTLWDLHDLLEKDVTLHRILVTSRPLPAVELADLRLPGVAEYELRPFDRADLKKFAQLWFDARLPGDPDEAARNATRFLGRLSGARLGPVTRIPLLASIAAMVFEQDESQALPTSRTLLYECFVDHLMNGRHQLSAARDGLVTALRSRDLTAREVADWVEADFNQIIGRLLNAVGAATFDDPSADLLDVALEWLDRSAPHPLTTLLPGERQLIDGVLRATALLAPRQGRLSFTHQSFADFFAARATAGSFDTATWHALAADPAARSRAAFSAAGQPASASDHLVQALLDEHDDAVTAGDMIADGVPVDDRTRHRVVKALVEQLNQETPATAECLRVLRELCADLGALAQIAELADDTGTKPWACAMLGDAIIDIDRTAGVRVLRRLMSSAPPDVNGWVATVLHERGIPLDPVREAMDAPDARPQQPLGRIGRLALSRRANDPTAGDRQRLAAAIRLWADGDTEPLQALFDEPETDLVVRLRAAVVLAGHGDYTSLRALASGDNLLTGASSTTWLRFLAVLELTRSDPHGTGEILRVLVDDSGQVPLTYGVAVLLAQSGDPGILEQMTSEPVAGSSWQQSPAVPLVLGIAAAEALARRGDPGSLRRALTGQPAPAARALLLAGLVRLGDIPANEQLRDLLRSRGRSWRHHIHPWERRLSLRALLAQHGDDDSLRWLRSRAHPLMPPARRLAVATVMRRVDQPAGTEAMRRIAAGRSQPPRVRVLAAERLGAGPAEARLALRELHGSPRTKLAAATRLARVHRDDELVNAMLDDAATATRHRKYIVALLTDGLSESWHDKEEALLDHGEWKRFGRPDLLSPGFPFPARPRHPRARATQFQRLAADPATPIGLRITAAAALLPSAAGIEALSSLTRDPDLRGRHRRKAMIAIAAWDPGSARPLVVEAIRQRWLPRAQTWQLLIALLDLPARDEDGVLDSPEFDTIARRILTFLDGARITQPYLLARLLAGRPTLDPLRRSPTSRS</sequence>
<dbReference type="SUPFAM" id="SSF52540">
    <property type="entry name" value="P-loop containing nucleoside triphosphate hydrolases"/>
    <property type="match status" value="1"/>
</dbReference>
<dbReference type="Gene3D" id="3.40.50.300">
    <property type="entry name" value="P-loop containing nucleotide triphosphate hydrolases"/>
    <property type="match status" value="1"/>
</dbReference>
<dbReference type="InterPro" id="IPR007111">
    <property type="entry name" value="NACHT_NTPase"/>
</dbReference>
<keyword evidence="1" id="KW-0472">Membrane</keyword>
<dbReference type="PANTHER" id="PTHR46844">
    <property type="entry name" value="SLR5058 PROTEIN"/>
    <property type="match status" value="1"/>
</dbReference>
<dbReference type="Proteomes" id="UP001523216">
    <property type="component" value="Unassembled WGS sequence"/>
</dbReference>